<dbReference type="InterPro" id="IPR036390">
    <property type="entry name" value="WH_DNA-bd_sf"/>
</dbReference>
<name>A0A1E3G329_9BACT</name>
<dbReference type="SUPFAM" id="SSF53067">
    <property type="entry name" value="Actin-like ATPase domain"/>
    <property type="match status" value="1"/>
</dbReference>
<keyword evidence="2" id="KW-0808">Transferase</keyword>
<dbReference type="Proteomes" id="UP000094570">
    <property type="component" value="Unassembled WGS sequence"/>
</dbReference>
<accession>A0A1E3G329</accession>
<gene>
    <name evidence="2" type="ORF">A4H02_04735</name>
</gene>
<reference evidence="3" key="1">
    <citation type="submission" date="2016-04" db="EMBL/GenBank/DDBJ databases">
        <title>The genome sequence project of a novel Fervidobacterium isolate from a hot spring in Thailand.</title>
        <authorList>
            <person name="Gonzalez J.M."/>
            <person name="Cuecas A."/>
            <person name="Kanoksilapatham W."/>
        </authorList>
    </citation>
    <scope>NUCLEOTIDE SEQUENCE [LARGE SCALE GENOMIC DNA]</scope>
    <source>
        <strain evidence="3">FC2004</strain>
    </source>
</reference>
<dbReference type="OrthoDB" id="9796533at2"/>
<dbReference type="InterPro" id="IPR000600">
    <property type="entry name" value="ROK"/>
</dbReference>
<evidence type="ECO:0000313" key="3">
    <source>
        <dbReference type="Proteomes" id="UP000094570"/>
    </source>
</evidence>
<protein>
    <submittedName>
        <fullName evidence="2">Sugar kinase</fullName>
    </submittedName>
</protein>
<comment type="caution">
    <text evidence="2">The sequence shown here is derived from an EMBL/GenBank/DDBJ whole genome shotgun (WGS) entry which is preliminary data.</text>
</comment>
<organism evidence="2 3">
    <name type="scientific">Fervidobacterium thailandense</name>
    <dbReference type="NCBI Taxonomy" id="1008305"/>
    <lineage>
        <taxon>Bacteria</taxon>
        <taxon>Thermotogati</taxon>
        <taxon>Thermotogota</taxon>
        <taxon>Thermotogae</taxon>
        <taxon>Thermotogales</taxon>
        <taxon>Fervidobacteriaceae</taxon>
        <taxon>Fervidobacterium</taxon>
    </lineage>
</organism>
<dbReference type="STRING" id="1008305.A4H02_04735"/>
<comment type="similarity">
    <text evidence="1">Belongs to the ROK (NagC/XylR) family.</text>
</comment>
<keyword evidence="3" id="KW-1185">Reference proteome</keyword>
<sequence length="367" mass="41978">MKNEAKLLLHILRRKRIKRKELEELLDVTPSTMTYLIDKLKDYLDIEEETSGVGKPPQFLMISKNAWRILSIAVGREKIRAVVYNGHGEEQESYVQRVRGEHLSSEVINELLLSILEKFYDYDALGIAFSGLVMDEKVHSKILKLDGYDPVRGLRLKSRGVPYVVISDVEAIAAYESKTTGKDRVFVLNYGTGLGACYYEHHALFTRDEFKNIPFGHLYAGGNEKCYCGNVGCLETVASDYVAVKNYLKREISFVEFIENEERFVDELRAVRSMYKSNLKKYDQLHEQIFDYLSMFIGNTAILLGVDEITLYGEGVSEHFSSKLQARVRERFGRDFVKLRHGTVNDAVERGVSLEAAIVLVKTRFAK</sequence>
<dbReference type="Pfam" id="PF00480">
    <property type="entry name" value="ROK"/>
    <property type="match status" value="1"/>
</dbReference>
<dbReference type="GO" id="GO:0016301">
    <property type="term" value="F:kinase activity"/>
    <property type="evidence" value="ECO:0007669"/>
    <property type="project" value="UniProtKB-KW"/>
</dbReference>
<dbReference type="PANTHER" id="PTHR18964">
    <property type="entry name" value="ROK (REPRESSOR, ORF, KINASE) FAMILY"/>
    <property type="match status" value="1"/>
</dbReference>
<dbReference type="Gene3D" id="3.30.420.40">
    <property type="match status" value="2"/>
</dbReference>
<dbReference type="InterPro" id="IPR043129">
    <property type="entry name" value="ATPase_NBD"/>
</dbReference>
<proteinExistence type="inferred from homology"/>
<dbReference type="PANTHER" id="PTHR18964:SF149">
    <property type="entry name" value="BIFUNCTIONAL UDP-N-ACETYLGLUCOSAMINE 2-EPIMERASE_N-ACETYLMANNOSAMINE KINASE"/>
    <property type="match status" value="1"/>
</dbReference>
<evidence type="ECO:0000256" key="1">
    <source>
        <dbReference type="ARBA" id="ARBA00006479"/>
    </source>
</evidence>
<dbReference type="SUPFAM" id="SSF46785">
    <property type="entry name" value="Winged helix' DNA-binding domain"/>
    <property type="match status" value="1"/>
</dbReference>
<dbReference type="AlphaFoldDB" id="A0A1E3G329"/>
<dbReference type="EMBL" id="LWAF01000005">
    <property type="protein sequence ID" value="ODN30619.1"/>
    <property type="molecule type" value="Genomic_DNA"/>
</dbReference>
<evidence type="ECO:0000313" key="2">
    <source>
        <dbReference type="EMBL" id="ODN30619.1"/>
    </source>
</evidence>
<dbReference type="RefSeq" id="WP_069293087.1">
    <property type="nucleotide sequence ID" value="NZ_CP140110.1"/>
</dbReference>
<keyword evidence="2" id="KW-0418">Kinase</keyword>